<dbReference type="SMART" id="SM01234">
    <property type="entry name" value="Haemolytic"/>
    <property type="match status" value="1"/>
</dbReference>
<evidence type="ECO:0000313" key="3">
    <source>
        <dbReference type="Proteomes" id="UP000285575"/>
    </source>
</evidence>
<dbReference type="AlphaFoldDB" id="A0A437RLV5"/>
<dbReference type="Proteomes" id="UP000285575">
    <property type="component" value="Unassembled WGS sequence"/>
</dbReference>
<protein>
    <submittedName>
        <fullName evidence="2">Membrane protein insertion efficiency factor YidD</fullName>
    </submittedName>
</protein>
<accession>A0A437RLV5</accession>
<dbReference type="Pfam" id="PF01809">
    <property type="entry name" value="YidD"/>
    <property type="match status" value="1"/>
</dbReference>
<dbReference type="NCBIfam" id="TIGR00278">
    <property type="entry name" value="membrane protein insertion efficiency factor YidD"/>
    <property type="match status" value="1"/>
</dbReference>
<name>A0A437RLV5_9BURK</name>
<proteinExistence type="predicted"/>
<evidence type="ECO:0000313" key="2">
    <source>
        <dbReference type="EMBL" id="RVU47783.1"/>
    </source>
</evidence>
<keyword evidence="3" id="KW-1185">Reference proteome</keyword>
<dbReference type="EMBL" id="SACR01000002">
    <property type="protein sequence ID" value="RVU47783.1"/>
    <property type="molecule type" value="Genomic_DNA"/>
</dbReference>
<feature type="region of interest" description="Disordered" evidence="1">
    <location>
        <begin position="119"/>
        <end position="148"/>
    </location>
</feature>
<dbReference type="OrthoDB" id="6629784at2"/>
<dbReference type="InterPro" id="IPR002696">
    <property type="entry name" value="Membr_insert_effic_factor_YidD"/>
</dbReference>
<sequence>MQPLTRIALLAIRLYQRWISPIKGFSCAYRVHTGRSGCSELGYRAIRRYGLLGGTDVLNVRLALCSDCHAERKAISSKRRAQLGSCDPPCDIPCDGKDARCLDGLCDCLDCVDCDWKKKTNDRPTRQQRQDHRQRVREQRTREKQREA</sequence>
<gene>
    <name evidence="2" type="primary">yidD</name>
    <name evidence="2" type="ORF">EOE66_04625</name>
</gene>
<comment type="caution">
    <text evidence="2">The sequence shown here is derived from an EMBL/GenBank/DDBJ whole genome shotgun (WGS) entry which is preliminary data.</text>
</comment>
<reference evidence="2 3" key="1">
    <citation type="submission" date="2019-01" db="EMBL/GenBank/DDBJ databases">
        <authorList>
            <person name="Chen W.-M."/>
        </authorList>
    </citation>
    <scope>NUCLEOTIDE SEQUENCE [LARGE SCALE GENOMIC DNA]</scope>
    <source>
        <strain evidence="2 3">KYPY4</strain>
    </source>
</reference>
<organism evidence="2 3">
    <name type="scientific">Rubrivivax rivuli</name>
    <dbReference type="NCBI Taxonomy" id="1862385"/>
    <lineage>
        <taxon>Bacteria</taxon>
        <taxon>Pseudomonadati</taxon>
        <taxon>Pseudomonadota</taxon>
        <taxon>Betaproteobacteria</taxon>
        <taxon>Burkholderiales</taxon>
        <taxon>Sphaerotilaceae</taxon>
        <taxon>Rubrivivax</taxon>
    </lineage>
</organism>
<evidence type="ECO:0000256" key="1">
    <source>
        <dbReference type="SAM" id="MobiDB-lite"/>
    </source>
</evidence>